<dbReference type="Pfam" id="PF10040">
    <property type="entry name" value="CRISPR_Cas6"/>
    <property type="match status" value="1"/>
</dbReference>
<accession>A0A3P1T4U4</accession>
<sequence>MMGISLIHAGGGLPPAPVRLLPNRTSSTPSRRTALPRGQVRRWQVTLKAVPDQRWSLSPVPAGIHSLISSWLHSSVLDPAGEAHHGPHTYAARWRRCSPDTVTITLHLFRDELSAVLVRRLFLGRAERLGQVALLVTAVEELGATALTSLSGVPGTRWLLRFPSGVTFKRGDVFMPWPSPEAVLGSIRRRLVETWGWEPEAAVMREAVRAVAPIRTELTTRRWREGRGGRGRDVSLAVGELEWVASGDEEIRAIVDLLLRAGELTGVGARTTWGAGALEVTRPSSATRLQKVVPG</sequence>
<evidence type="ECO:0000313" key="2">
    <source>
        <dbReference type="EMBL" id="RRD04537.1"/>
    </source>
</evidence>
<dbReference type="Gene3D" id="3.30.70.1900">
    <property type="match status" value="1"/>
</dbReference>
<dbReference type="OrthoDB" id="3725852at2"/>
<reference evidence="2 3" key="1">
    <citation type="submission" date="2018-11" db="EMBL/GenBank/DDBJ databases">
        <title>Genomes From Bacteria Associated with the Canine Oral Cavity: a Test Case for Automated Genome-Based Taxonomic Assignment.</title>
        <authorList>
            <person name="Coil D.A."/>
            <person name="Jospin G."/>
            <person name="Darling A.E."/>
            <person name="Wallis C."/>
            <person name="Davis I.J."/>
            <person name="Harris S."/>
            <person name="Eisen J.A."/>
            <person name="Holcombe L.J."/>
            <person name="O'Flynn C."/>
        </authorList>
    </citation>
    <scope>NUCLEOTIDE SEQUENCE [LARGE SCALE GENOMIC DNA]</scope>
    <source>
        <strain evidence="2 3">OH887_COT-365</strain>
    </source>
</reference>
<organism evidence="2 3">
    <name type="scientific">Arachnia propionica</name>
    <dbReference type="NCBI Taxonomy" id="1750"/>
    <lineage>
        <taxon>Bacteria</taxon>
        <taxon>Bacillati</taxon>
        <taxon>Actinomycetota</taxon>
        <taxon>Actinomycetes</taxon>
        <taxon>Propionibacteriales</taxon>
        <taxon>Propionibacteriaceae</taxon>
        <taxon>Arachnia</taxon>
    </lineage>
</organism>
<name>A0A3P1T4U4_9ACTN</name>
<evidence type="ECO:0000313" key="3">
    <source>
        <dbReference type="Proteomes" id="UP000280819"/>
    </source>
</evidence>
<dbReference type="Proteomes" id="UP000280819">
    <property type="component" value="Unassembled WGS sequence"/>
</dbReference>
<dbReference type="InterPro" id="IPR019267">
    <property type="entry name" value="CRISPR-assoc_Cas6_C"/>
</dbReference>
<proteinExistence type="predicted"/>
<dbReference type="AlphaFoldDB" id="A0A3P1T4U4"/>
<gene>
    <name evidence="2" type="ORF">EII34_09520</name>
</gene>
<comment type="caution">
    <text evidence="2">The sequence shown here is derived from an EMBL/GenBank/DDBJ whole genome shotgun (WGS) entry which is preliminary data.</text>
</comment>
<dbReference type="EMBL" id="RQZG01000010">
    <property type="protein sequence ID" value="RRD04537.1"/>
    <property type="molecule type" value="Genomic_DNA"/>
</dbReference>
<feature type="domain" description="CRISPR-associated protein Cas6 C-terminal" evidence="1">
    <location>
        <begin position="160"/>
        <end position="277"/>
    </location>
</feature>
<protein>
    <submittedName>
        <fullName evidence="2">CRISPR system precrRNA processing endoribonuclease RAMP protein Cas6</fullName>
    </submittedName>
</protein>
<evidence type="ECO:0000259" key="1">
    <source>
        <dbReference type="Pfam" id="PF10040"/>
    </source>
</evidence>